<feature type="region of interest" description="Disordered" evidence="1">
    <location>
        <begin position="1"/>
        <end position="147"/>
    </location>
</feature>
<organism evidence="4 5">
    <name type="scientific">Penicillium canariense</name>
    <dbReference type="NCBI Taxonomy" id="189055"/>
    <lineage>
        <taxon>Eukaryota</taxon>
        <taxon>Fungi</taxon>
        <taxon>Dikarya</taxon>
        <taxon>Ascomycota</taxon>
        <taxon>Pezizomycotina</taxon>
        <taxon>Eurotiomycetes</taxon>
        <taxon>Eurotiomycetidae</taxon>
        <taxon>Eurotiales</taxon>
        <taxon>Aspergillaceae</taxon>
        <taxon>Penicillium</taxon>
    </lineage>
</organism>
<proteinExistence type="predicted"/>
<feature type="compositionally biased region" description="Basic residues" evidence="1">
    <location>
        <begin position="565"/>
        <end position="574"/>
    </location>
</feature>
<reference evidence="4" key="2">
    <citation type="journal article" date="2023" name="IMA Fungus">
        <title>Comparative genomic study of the Penicillium genus elucidates a diverse pangenome and 15 lateral gene transfer events.</title>
        <authorList>
            <person name="Petersen C."/>
            <person name="Sorensen T."/>
            <person name="Nielsen M.R."/>
            <person name="Sondergaard T.E."/>
            <person name="Sorensen J.L."/>
            <person name="Fitzpatrick D.A."/>
            <person name="Frisvad J.C."/>
            <person name="Nielsen K.L."/>
        </authorList>
    </citation>
    <scope>NUCLEOTIDE SEQUENCE</scope>
    <source>
        <strain evidence="4">IBT 26290</strain>
    </source>
</reference>
<evidence type="ECO:0000259" key="3">
    <source>
        <dbReference type="Pfam" id="PF26176"/>
    </source>
</evidence>
<feature type="compositionally biased region" description="Basic and acidic residues" evidence="1">
    <location>
        <begin position="614"/>
        <end position="623"/>
    </location>
</feature>
<dbReference type="AlphaFoldDB" id="A0A9W9LSL8"/>
<feature type="compositionally biased region" description="Low complexity" evidence="1">
    <location>
        <begin position="435"/>
        <end position="462"/>
    </location>
</feature>
<comment type="caution">
    <text evidence="4">The sequence shown here is derived from an EMBL/GenBank/DDBJ whole genome shotgun (WGS) entry which is preliminary data.</text>
</comment>
<feature type="region of interest" description="Disordered" evidence="1">
    <location>
        <begin position="376"/>
        <end position="464"/>
    </location>
</feature>
<evidence type="ECO:0008006" key="6">
    <source>
        <dbReference type="Google" id="ProtNLM"/>
    </source>
</evidence>
<feature type="compositionally biased region" description="Low complexity" evidence="1">
    <location>
        <begin position="30"/>
        <end position="39"/>
    </location>
</feature>
<reference evidence="4" key="1">
    <citation type="submission" date="2022-11" db="EMBL/GenBank/DDBJ databases">
        <authorList>
            <person name="Petersen C."/>
        </authorList>
    </citation>
    <scope>NUCLEOTIDE SEQUENCE</scope>
    <source>
        <strain evidence="4">IBT 26290</strain>
    </source>
</reference>
<evidence type="ECO:0000313" key="4">
    <source>
        <dbReference type="EMBL" id="KAJ5175233.1"/>
    </source>
</evidence>
<dbReference type="Pfam" id="PF26176">
    <property type="entry name" value="zf_C2H2_17_2"/>
    <property type="match status" value="1"/>
</dbReference>
<feature type="compositionally biased region" description="Acidic residues" evidence="1">
    <location>
        <begin position="382"/>
        <end position="395"/>
    </location>
</feature>
<keyword evidence="5" id="KW-1185">Reference proteome</keyword>
<feature type="compositionally biased region" description="Basic residues" evidence="1">
    <location>
        <begin position="401"/>
        <end position="423"/>
    </location>
</feature>
<feature type="region of interest" description="Disordered" evidence="1">
    <location>
        <begin position="542"/>
        <end position="638"/>
    </location>
</feature>
<dbReference type="RefSeq" id="XP_056546841.1">
    <property type="nucleotide sequence ID" value="XM_056683235.1"/>
</dbReference>
<feature type="domain" description="C2H2-domain containing protein second zinc finger" evidence="3">
    <location>
        <begin position="644"/>
        <end position="670"/>
    </location>
</feature>
<dbReference type="OrthoDB" id="5412288at2759"/>
<dbReference type="Proteomes" id="UP001149163">
    <property type="component" value="Unassembled WGS sequence"/>
</dbReference>
<dbReference type="GeneID" id="81422411"/>
<dbReference type="Pfam" id="PF10680">
    <property type="entry name" value="RRN9"/>
    <property type="match status" value="1"/>
</dbReference>
<sequence length="696" mass="77912">MSSFSGNQQPSSSQFYQPQSAQPFHSIFGDPSSDVDLPPSSLPEPLRRSTRSLFGNPSSLDVVPEQANGSEAIGLGDAGDEEDDLDVIMRERPLDDYYGSDGDSFKESDEDEDEPEGQPDPDLGAQRKNEPPRLSSSPMETRLAPISTTYVLDRGRDLRPGVERPNRWIGPPSTYRRITADDRGAYEAIVTNRARDLAAHLYNAFAIRNQRNQARDTSHGPQELDGQDRIFPPKRWVAWPRPPSRVPRPDEIVHRQLGAPGTLRMPHDLRPSADLEESIIADMMRHAKQTFMAREWDLEEVKVHRARREDCPEDMKDEEMKNIEDQKDEAPRPHAVPLKPVVQADDGASRQQLRPLSRNVITQVDRLLMGLHHSMKSRVQDEDSGSDSDGDLYDTDDPRSRSRHKSGSRSRSRGRKRARRSSRHSQTPSHRSHSARSSTAASAQNGSVRSTSRSRGRSLTSRGTDELSTVKYKLGLRDWSEVMGLAAMMGLPTAAVMRASKRCADLFGQDMTFQTFHEGRVQKVSRPEETSRSVWQWEYLESETDPEVPLDPEPTRSPSGPGLSQRKRKSKSRLGSRSQSGPRRHRSTPSAAPPSAPTIAVVVPSTTGGLVSENRTDPEREHQAFQASQAPRGKGEHRKADIICPIKRCSRHTNGFSRTWNLNLHMKRVHPGYTPADSDRSRSQSTPGGVEMIEID</sequence>
<feature type="compositionally biased region" description="Acidic residues" evidence="1">
    <location>
        <begin position="108"/>
        <end position="119"/>
    </location>
</feature>
<gene>
    <name evidence="4" type="ORF">N7482_001110</name>
</gene>
<dbReference type="InterPro" id="IPR019622">
    <property type="entry name" value="Rrn9_dom"/>
</dbReference>
<feature type="compositionally biased region" description="Low complexity" evidence="1">
    <location>
        <begin position="1"/>
        <end position="23"/>
    </location>
</feature>
<evidence type="ECO:0000313" key="5">
    <source>
        <dbReference type="Proteomes" id="UP001149163"/>
    </source>
</evidence>
<protein>
    <recommendedName>
        <fullName evidence="6">Rrn9 domain-containing protein</fullName>
    </recommendedName>
</protein>
<name>A0A9W9LSL8_9EURO</name>
<dbReference type="InterPro" id="IPR059095">
    <property type="entry name" value="Znf_C2H2_17_2nd"/>
</dbReference>
<feature type="compositionally biased region" description="Basic and acidic residues" evidence="1">
    <location>
        <begin position="305"/>
        <end position="332"/>
    </location>
</feature>
<evidence type="ECO:0000256" key="1">
    <source>
        <dbReference type="SAM" id="MobiDB-lite"/>
    </source>
</evidence>
<dbReference type="EMBL" id="JAPQKN010000001">
    <property type="protein sequence ID" value="KAJ5175233.1"/>
    <property type="molecule type" value="Genomic_DNA"/>
</dbReference>
<accession>A0A9W9LSL8</accession>
<feature type="region of interest" description="Disordered" evidence="1">
    <location>
        <begin position="672"/>
        <end position="696"/>
    </location>
</feature>
<feature type="domain" description="Rrn9" evidence="2">
    <location>
        <begin position="191"/>
        <end position="253"/>
    </location>
</feature>
<evidence type="ECO:0000259" key="2">
    <source>
        <dbReference type="Pfam" id="PF10680"/>
    </source>
</evidence>
<feature type="region of interest" description="Disordered" evidence="1">
    <location>
        <begin position="305"/>
        <end position="357"/>
    </location>
</feature>